<accession>A0ABW8KB80</accession>
<dbReference type="PANTHER" id="PTHR43861:SF1">
    <property type="entry name" value="TRANS-ACONITATE 2-METHYLTRANSFERASE"/>
    <property type="match status" value="1"/>
</dbReference>
<keyword evidence="2" id="KW-0808">Transferase</keyword>
<organism evidence="2 3">
    <name type="scientific">Dyella koreensis</name>
    <dbReference type="NCBI Taxonomy" id="311235"/>
    <lineage>
        <taxon>Bacteria</taxon>
        <taxon>Pseudomonadati</taxon>
        <taxon>Pseudomonadota</taxon>
        <taxon>Gammaproteobacteria</taxon>
        <taxon>Lysobacterales</taxon>
        <taxon>Rhodanobacteraceae</taxon>
        <taxon>Dyella</taxon>
    </lineage>
</organism>
<dbReference type="Gene3D" id="3.40.50.150">
    <property type="entry name" value="Vaccinia Virus protein VP39"/>
    <property type="match status" value="1"/>
</dbReference>
<dbReference type="GO" id="GO:0032259">
    <property type="term" value="P:methylation"/>
    <property type="evidence" value="ECO:0007669"/>
    <property type="project" value="UniProtKB-KW"/>
</dbReference>
<keyword evidence="2" id="KW-0489">Methyltransferase</keyword>
<evidence type="ECO:0000313" key="3">
    <source>
        <dbReference type="Proteomes" id="UP001620408"/>
    </source>
</evidence>
<dbReference type="PANTHER" id="PTHR43861">
    <property type="entry name" value="TRANS-ACONITATE 2-METHYLTRANSFERASE-RELATED"/>
    <property type="match status" value="1"/>
</dbReference>
<evidence type="ECO:0000313" key="2">
    <source>
        <dbReference type="EMBL" id="MFK2918963.1"/>
    </source>
</evidence>
<reference evidence="2 3" key="1">
    <citation type="submission" date="2020-10" db="EMBL/GenBank/DDBJ databases">
        <title>Phylogeny of dyella-like bacteria.</title>
        <authorList>
            <person name="Fu J."/>
        </authorList>
    </citation>
    <scope>NUCLEOTIDE SEQUENCE [LARGE SCALE GENOMIC DNA]</scope>
    <source>
        <strain evidence="2 3">BB4</strain>
    </source>
</reference>
<dbReference type="Proteomes" id="UP001620408">
    <property type="component" value="Unassembled WGS sequence"/>
</dbReference>
<sequence length="280" mass="30974">MDKPIVDSGLLGDTKSRDYAQKLSLFNRFAAPELRNAIASLSLEPGMQVLDAGCGTGEALQWFRDALGVNGIVIGLDLSSPHLAVARAQAQIDVLVAQADMTKPPLSARSFDLVWSVNTINHLRDPDASVATLSTLLRPGGRIALGQSSFLPDMYFAWDSRLERLTNEAVRQYYRDKYSLDERDLTAVRASVGILRRAGLKDVQAQTFNIDRVSPLNPSDEDYLLEAIFRATWGARLRPYLADTDYAELVKLCDPLESGFALRRPDFHFLQTFTLAIGIA</sequence>
<keyword evidence="3" id="KW-1185">Reference proteome</keyword>
<evidence type="ECO:0000259" key="1">
    <source>
        <dbReference type="Pfam" id="PF08241"/>
    </source>
</evidence>
<proteinExistence type="predicted"/>
<name>A0ABW8KB80_9GAMM</name>
<dbReference type="InterPro" id="IPR029063">
    <property type="entry name" value="SAM-dependent_MTases_sf"/>
</dbReference>
<feature type="domain" description="Methyltransferase type 11" evidence="1">
    <location>
        <begin position="50"/>
        <end position="144"/>
    </location>
</feature>
<dbReference type="SUPFAM" id="SSF53335">
    <property type="entry name" value="S-adenosyl-L-methionine-dependent methyltransferases"/>
    <property type="match status" value="1"/>
</dbReference>
<dbReference type="GO" id="GO:0008168">
    <property type="term" value="F:methyltransferase activity"/>
    <property type="evidence" value="ECO:0007669"/>
    <property type="project" value="UniProtKB-KW"/>
</dbReference>
<dbReference type="InterPro" id="IPR013216">
    <property type="entry name" value="Methyltransf_11"/>
</dbReference>
<gene>
    <name evidence="2" type="ORF">ISS97_16950</name>
</gene>
<comment type="caution">
    <text evidence="2">The sequence shown here is derived from an EMBL/GenBank/DDBJ whole genome shotgun (WGS) entry which is preliminary data.</text>
</comment>
<dbReference type="RefSeq" id="WP_379983414.1">
    <property type="nucleotide sequence ID" value="NZ_JADIKD010000012.1"/>
</dbReference>
<dbReference type="CDD" id="cd02440">
    <property type="entry name" value="AdoMet_MTases"/>
    <property type="match status" value="1"/>
</dbReference>
<dbReference type="Pfam" id="PF08241">
    <property type="entry name" value="Methyltransf_11"/>
    <property type="match status" value="1"/>
</dbReference>
<dbReference type="EMBL" id="JADIKD010000012">
    <property type="protein sequence ID" value="MFK2918963.1"/>
    <property type="molecule type" value="Genomic_DNA"/>
</dbReference>
<protein>
    <submittedName>
        <fullName evidence="2">Class I SAM-dependent methyltransferase</fullName>
    </submittedName>
</protein>